<dbReference type="EMBL" id="PXOG01000108">
    <property type="protein sequence ID" value="RGP76813.1"/>
    <property type="molecule type" value="Genomic_DNA"/>
</dbReference>
<keyword evidence="3" id="KW-1185">Reference proteome</keyword>
<dbReference type="CDD" id="cd05120">
    <property type="entry name" value="APH_ChoK_like"/>
    <property type="match status" value="1"/>
</dbReference>
<dbReference type="SUPFAM" id="SSF56112">
    <property type="entry name" value="Protein kinase-like (PK-like)"/>
    <property type="match status" value="1"/>
</dbReference>
<dbReference type="InterPro" id="IPR051678">
    <property type="entry name" value="AGP_Transferase"/>
</dbReference>
<comment type="caution">
    <text evidence="2">The sequence shown here is derived from an EMBL/GenBank/DDBJ whole genome shotgun (WGS) entry which is preliminary data.</text>
</comment>
<evidence type="ECO:0000313" key="3">
    <source>
        <dbReference type="Proteomes" id="UP000266234"/>
    </source>
</evidence>
<dbReference type="Proteomes" id="UP000266234">
    <property type="component" value="Unassembled WGS sequence"/>
</dbReference>
<dbReference type="AlphaFoldDB" id="A0A395SWG2"/>
<evidence type="ECO:0000259" key="1">
    <source>
        <dbReference type="Pfam" id="PF01636"/>
    </source>
</evidence>
<dbReference type="PANTHER" id="PTHR21310">
    <property type="entry name" value="AMINOGLYCOSIDE PHOSPHOTRANSFERASE-RELATED-RELATED"/>
    <property type="match status" value="1"/>
</dbReference>
<feature type="domain" description="Aminoglycoside phosphotransferase" evidence="1">
    <location>
        <begin position="62"/>
        <end position="270"/>
    </location>
</feature>
<dbReference type="Gene3D" id="3.90.1200.10">
    <property type="match status" value="1"/>
</dbReference>
<dbReference type="InterPro" id="IPR002575">
    <property type="entry name" value="Aminoglycoside_PTrfase"/>
</dbReference>
<dbReference type="STRING" id="694270.A0A395SWG2"/>
<proteinExistence type="predicted"/>
<reference evidence="2 3" key="1">
    <citation type="journal article" date="2018" name="PLoS Pathog.">
        <title>Evolution of structural diversity of trichothecenes, a family of toxins produced by plant pathogenic and entomopathogenic fungi.</title>
        <authorList>
            <person name="Proctor R.H."/>
            <person name="McCormick S.P."/>
            <person name="Kim H.S."/>
            <person name="Cardoza R.E."/>
            <person name="Stanley A.M."/>
            <person name="Lindo L."/>
            <person name="Kelly A."/>
            <person name="Brown D.W."/>
            <person name="Lee T."/>
            <person name="Vaughan M.M."/>
            <person name="Alexander N.J."/>
            <person name="Busman M."/>
            <person name="Gutierrez S."/>
        </authorList>
    </citation>
    <scope>NUCLEOTIDE SEQUENCE [LARGE SCALE GENOMIC DNA]</scope>
    <source>
        <strain evidence="2 3">NRRL 20695</strain>
    </source>
</reference>
<dbReference type="Pfam" id="PF01636">
    <property type="entry name" value="APH"/>
    <property type="match status" value="1"/>
</dbReference>
<dbReference type="InterPro" id="IPR011009">
    <property type="entry name" value="Kinase-like_dom_sf"/>
</dbReference>
<dbReference type="GO" id="GO:0016740">
    <property type="term" value="F:transferase activity"/>
    <property type="evidence" value="ECO:0007669"/>
    <property type="project" value="UniProtKB-KW"/>
</dbReference>
<organism evidence="2 3">
    <name type="scientific">Fusarium longipes</name>
    <dbReference type="NCBI Taxonomy" id="694270"/>
    <lineage>
        <taxon>Eukaryota</taxon>
        <taxon>Fungi</taxon>
        <taxon>Dikarya</taxon>
        <taxon>Ascomycota</taxon>
        <taxon>Pezizomycotina</taxon>
        <taxon>Sordariomycetes</taxon>
        <taxon>Hypocreomycetidae</taxon>
        <taxon>Hypocreales</taxon>
        <taxon>Nectriaceae</taxon>
        <taxon>Fusarium</taxon>
    </lineage>
</organism>
<keyword evidence="2" id="KW-0808">Transferase</keyword>
<evidence type="ECO:0000313" key="2">
    <source>
        <dbReference type="EMBL" id="RGP76813.1"/>
    </source>
</evidence>
<sequence>MNPPTPVTLPYFSTAQLPSPLPTTEEIHNAQDKLSPRRQHWETSGVCSVRDYVIKYGQYVGENEGNALLFLKGNNIAIPHLYAMYREASSGHLFLIMERLAGNKLESLWPSLSPQQKSIITWQLRSIYAQIRSLEPPSIIGGVCGDSVPSPLFRTEDPDPRINGPFQTSSELTAALTLVLQEDEGAWISEYLARHVTTVFGDFPVRFTHGDLATKNIIVGKSPTDGSYQVVGLVDFESAGWYPAYWDYVTAIAHPQEQADWPTTVDAVLDPYLAEACVYLLLLRELHFIF</sequence>
<accession>A0A395SWG2</accession>
<dbReference type="PANTHER" id="PTHR21310:SF48">
    <property type="entry name" value="AMINOGLYCOSIDE PHOSPHOTRANSFERASE DOMAIN-CONTAINING PROTEIN"/>
    <property type="match status" value="1"/>
</dbReference>
<protein>
    <submittedName>
        <fullName evidence="2">Phosphotransferase enzyme family</fullName>
    </submittedName>
</protein>
<dbReference type="OrthoDB" id="4177236at2759"/>
<gene>
    <name evidence="2" type="ORF">FLONG3_5056</name>
</gene>
<name>A0A395SWG2_9HYPO</name>